<sequence>IKRLIREVHRTRKTPLTERCALHGRYLHIGFMYVGNDLPTHAAIEKAMHKAVSQILQKTT</sequence>
<proteinExistence type="predicted"/>
<organism evidence="1 2">
    <name type="scientific">Tannerella sp. oral taxon BU063 isolate Cell 8/11</name>
    <dbReference type="NCBI Taxonomy" id="1411915"/>
    <lineage>
        <taxon>Bacteria</taxon>
        <taxon>Pseudomonadati</taxon>
        <taxon>Bacteroidota</taxon>
        <taxon>Bacteroidia</taxon>
        <taxon>Bacteroidales</taxon>
        <taxon>Tannerellaceae</taxon>
        <taxon>Tannerella</taxon>
    </lineage>
</organism>
<protein>
    <submittedName>
        <fullName evidence="1">Uncharacterized protein</fullName>
    </submittedName>
</protein>
<evidence type="ECO:0000313" key="2">
    <source>
        <dbReference type="Proteomes" id="UP000034980"/>
    </source>
</evidence>
<feature type="non-terminal residue" evidence="1">
    <location>
        <position position="1"/>
    </location>
</feature>
<gene>
    <name evidence="1" type="ORF">T235_00565</name>
</gene>
<name>W2D3U4_9BACT</name>
<accession>W2D3U4</accession>
<reference evidence="1 2" key="1">
    <citation type="submission" date="2013-11" db="EMBL/GenBank/DDBJ databases">
        <title>Single cell genomics of uncultured Tannerella BU063 (oral taxon 286).</title>
        <authorList>
            <person name="Beall C.J."/>
            <person name="Campbell A.G."/>
            <person name="Griffen A.L."/>
            <person name="Podar M."/>
            <person name="Leys E.J."/>
        </authorList>
    </citation>
    <scope>NUCLEOTIDE SEQUENCE [LARGE SCALE GENOMIC DNA]</scope>
    <source>
        <strain evidence="1">Cell 8/11</strain>
    </source>
</reference>
<dbReference type="EMBL" id="AYYF01000110">
    <property type="protein sequence ID" value="ETK13471.1"/>
    <property type="molecule type" value="Genomic_DNA"/>
</dbReference>
<comment type="caution">
    <text evidence="1">The sequence shown here is derived from an EMBL/GenBank/DDBJ whole genome shotgun (WGS) entry which is preliminary data.</text>
</comment>
<evidence type="ECO:0000313" key="1">
    <source>
        <dbReference type="EMBL" id="ETK13471.1"/>
    </source>
</evidence>
<dbReference type="AlphaFoldDB" id="W2D3U4"/>
<dbReference type="PATRIC" id="fig|1411915.3.peg.11"/>
<dbReference type="Proteomes" id="UP000034980">
    <property type="component" value="Unassembled WGS sequence"/>
</dbReference>